<evidence type="ECO:0000313" key="11">
    <source>
        <dbReference type="EMBL" id="NXE15627.1"/>
    </source>
</evidence>
<name>A0A7K8KEX7_9AVES</name>
<feature type="non-terminal residue" evidence="11">
    <location>
        <position position="302"/>
    </location>
</feature>
<dbReference type="EC" id="2.4.2.31" evidence="10"/>
<dbReference type="PROSITE" id="PS01291">
    <property type="entry name" value="ART"/>
    <property type="match status" value="1"/>
</dbReference>
<comment type="caution">
    <text evidence="11">The sequence shown here is derived from an EMBL/GenBank/DDBJ whole genome shotgun (WGS) entry which is preliminary data.</text>
</comment>
<dbReference type="PRINTS" id="PR00970">
    <property type="entry name" value="RIBTRNSFRASE"/>
</dbReference>
<feature type="non-terminal residue" evidence="11">
    <location>
        <position position="1"/>
    </location>
</feature>
<dbReference type="Proteomes" id="UP000533896">
    <property type="component" value="Unassembled WGS sequence"/>
</dbReference>
<keyword evidence="3 10" id="KW-0808">Transferase</keyword>
<keyword evidence="5 10" id="KW-0732">Signal</keyword>
<evidence type="ECO:0000256" key="7">
    <source>
        <dbReference type="ARBA" id="ARBA00023027"/>
    </source>
</evidence>
<dbReference type="Gene3D" id="3.90.176.10">
    <property type="entry name" value="Toxin ADP-ribosyltransferase, Chain A, domain 1"/>
    <property type="match status" value="1"/>
</dbReference>
<sequence length="302" mass="34263">MDHLVLGLVLLAGTLGACSPLHQRDLEPIKEMVLDMAPTSFDDQYQGCSRMMEEELEELNRTEFANNSIYAKAWTLAAAEWRNRQGRDLRPAALRPAQAIAILAYTLQNPLFRAFNAAVREAGRSREEYLDAFHFKVLHFLLSEALRTLRDTQSRRCHRVYRGVEHIRFTAQHGQSVRFGHFTSTSLQNNSALRFGWDTFFSVETCYGVAIWNFSSFPAEEEVLIPPFESFEVINVARDRSKTHIQLRSRDALSNYNCEFVKEKRCKSRPCVFSAGRSIPRDPPHIWALALAAAALAAVGGP</sequence>
<dbReference type="GO" id="GO:0044194">
    <property type="term" value="C:cytolytic granule"/>
    <property type="evidence" value="ECO:0007669"/>
    <property type="project" value="UniProtKB-ARBA"/>
</dbReference>
<keyword evidence="7 10" id="KW-0520">NAD</keyword>
<feature type="chain" id="PRO_5029940285" description="NAD(P)(+)--arginine ADP-ribosyltransferase" evidence="10">
    <location>
        <begin position="17"/>
        <end position="302"/>
    </location>
</feature>
<dbReference type="PANTHER" id="PTHR10339:SF19">
    <property type="entry name" value="GPI-LINKED NAD(P)(+)--ARGININE ADP-RIBOSYLTRANSFERASE 1"/>
    <property type="match status" value="1"/>
</dbReference>
<protein>
    <recommendedName>
        <fullName evidence="10">NAD(P)(+)--arginine ADP-ribosyltransferase</fullName>
        <ecNumber evidence="10">2.4.2.31</ecNumber>
    </recommendedName>
    <alternativeName>
        <fullName evidence="10">Mono(ADP-ribosyl)transferase</fullName>
    </alternativeName>
</protein>
<dbReference type="OrthoDB" id="9069143at2759"/>
<evidence type="ECO:0000256" key="2">
    <source>
        <dbReference type="ARBA" id="ARBA00022676"/>
    </source>
</evidence>
<evidence type="ECO:0000256" key="1">
    <source>
        <dbReference type="ARBA" id="ARBA00009558"/>
    </source>
</evidence>
<organism evidence="11 12">
    <name type="scientific">Lophotis ruficrista</name>
    <dbReference type="NCBI Taxonomy" id="172689"/>
    <lineage>
        <taxon>Eukaryota</taxon>
        <taxon>Metazoa</taxon>
        <taxon>Chordata</taxon>
        <taxon>Craniata</taxon>
        <taxon>Vertebrata</taxon>
        <taxon>Euteleostomi</taxon>
        <taxon>Archelosauria</taxon>
        <taxon>Archosauria</taxon>
        <taxon>Dinosauria</taxon>
        <taxon>Saurischia</taxon>
        <taxon>Theropoda</taxon>
        <taxon>Coelurosauria</taxon>
        <taxon>Aves</taxon>
        <taxon>Neognathae</taxon>
        <taxon>Neoaves</taxon>
        <taxon>Otidimorphae</taxon>
        <taxon>Otidiformes</taxon>
        <taxon>Otididae</taxon>
        <taxon>Lophotis</taxon>
    </lineage>
</organism>
<evidence type="ECO:0000256" key="8">
    <source>
        <dbReference type="ARBA" id="ARBA00023157"/>
    </source>
</evidence>
<proteinExistence type="inferred from homology"/>
<accession>A0A7K8KEX7</accession>
<dbReference type="GO" id="GO:0106274">
    <property type="term" value="F:NAD+-protein-arginine ADP-ribosyltransferase activity"/>
    <property type="evidence" value="ECO:0007669"/>
    <property type="project" value="UniProtKB-EC"/>
</dbReference>
<evidence type="ECO:0000256" key="6">
    <source>
        <dbReference type="ARBA" id="ARBA00022857"/>
    </source>
</evidence>
<dbReference type="AlphaFoldDB" id="A0A7K8KEX7"/>
<dbReference type="Pfam" id="PF01129">
    <property type="entry name" value="ART"/>
    <property type="match status" value="1"/>
</dbReference>
<dbReference type="GO" id="GO:0003950">
    <property type="term" value="F:NAD+ poly-ADP-ribosyltransferase activity"/>
    <property type="evidence" value="ECO:0007669"/>
    <property type="project" value="UniProtKB-ARBA"/>
</dbReference>
<comment type="similarity">
    <text evidence="1 10">Belongs to the Arg-specific ADP-ribosyltransferase family.</text>
</comment>
<dbReference type="PROSITE" id="PS51996">
    <property type="entry name" value="TR_MART"/>
    <property type="match status" value="1"/>
</dbReference>
<feature type="signal peptide" evidence="10">
    <location>
        <begin position="1"/>
        <end position="16"/>
    </location>
</feature>
<evidence type="ECO:0000256" key="9">
    <source>
        <dbReference type="ARBA" id="ARBA00047597"/>
    </source>
</evidence>
<gene>
    <name evidence="11" type="primary">Madprt</name>
    <name evidence="11" type="ORF">LOPRUF_R02638</name>
</gene>
<keyword evidence="2 10" id="KW-0328">Glycosyltransferase</keyword>
<evidence type="ECO:0000256" key="10">
    <source>
        <dbReference type="RuleBase" id="RU361228"/>
    </source>
</evidence>
<dbReference type="FunFam" id="3.90.176.10:FF:000001">
    <property type="entry name" value="NAD(P)(+)--arginine ADP-ribosyltransferase"/>
    <property type="match status" value="1"/>
</dbReference>
<keyword evidence="4" id="KW-0548">Nucleotidyltransferase</keyword>
<comment type="catalytic activity">
    <reaction evidence="9 10">
        <text>L-arginyl-[protein] + NAD(+) = N(omega)-(ADP-D-ribosyl)-L-arginyl-[protein] + nicotinamide + H(+)</text>
        <dbReference type="Rhea" id="RHEA:19149"/>
        <dbReference type="Rhea" id="RHEA-COMP:10532"/>
        <dbReference type="Rhea" id="RHEA-COMP:15087"/>
        <dbReference type="ChEBI" id="CHEBI:15378"/>
        <dbReference type="ChEBI" id="CHEBI:17154"/>
        <dbReference type="ChEBI" id="CHEBI:29965"/>
        <dbReference type="ChEBI" id="CHEBI:57540"/>
        <dbReference type="ChEBI" id="CHEBI:142554"/>
        <dbReference type="EC" id="2.4.2.31"/>
    </reaction>
</comment>
<evidence type="ECO:0000256" key="5">
    <source>
        <dbReference type="ARBA" id="ARBA00022729"/>
    </source>
</evidence>
<evidence type="ECO:0000313" key="12">
    <source>
        <dbReference type="Proteomes" id="UP000533896"/>
    </source>
</evidence>
<keyword evidence="6 10" id="KW-0521">NADP</keyword>
<keyword evidence="8" id="KW-1015">Disulfide bond</keyword>
<evidence type="ECO:0000256" key="4">
    <source>
        <dbReference type="ARBA" id="ARBA00022695"/>
    </source>
</evidence>
<dbReference type="InterPro" id="IPR050999">
    <property type="entry name" value="ADP-ribosyltransferase_ARG"/>
</dbReference>
<dbReference type="EMBL" id="VWYV01001837">
    <property type="protein sequence ID" value="NXE15627.1"/>
    <property type="molecule type" value="Genomic_DNA"/>
</dbReference>
<keyword evidence="12" id="KW-1185">Reference proteome</keyword>
<dbReference type="GO" id="GO:0046677">
    <property type="term" value="P:response to antibiotic"/>
    <property type="evidence" value="ECO:0007669"/>
    <property type="project" value="UniProtKB-ARBA"/>
</dbReference>
<evidence type="ECO:0000256" key="3">
    <source>
        <dbReference type="ARBA" id="ARBA00022679"/>
    </source>
</evidence>
<dbReference type="GO" id="GO:0016779">
    <property type="term" value="F:nucleotidyltransferase activity"/>
    <property type="evidence" value="ECO:0007669"/>
    <property type="project" value="UniProtKB-KW"/>
</dbReference>
<dbReference type="GO" id="GO:0005615">
    <property type="term" value="C:extracellular space"/>
    <property type="evidence" value="ECO:0007669"/>
    <property type="project" value="UniProtKB-ARBA"/>
</dbReference>
<dbReference type="PANTHER" id="PTHR10339">
    <property type="entry name" value="ADP-RIBOSYLTRANSFERASE"/>
    <property type="match status" value="1"/>
</dbReference>
<dbReference type="SUPFAM" id="SSF56399">
    <property type="entry name" value="ADP-ribosylation"/>
    <property type="match status" value="1"/>
</dbReference>
<dbReference type="InterPro" id="IPR000768">
    <property type="entry name" value="ART"/>
</dbReference>
<reference evidence="11 12" key="1">
    <citation type="submission" date="2019-09" db="EMBL/GenBank/DDBJ databases">
        <title>Bird 10,000 Genomes (B10K) Project - Family phase.</title>
        <authorList>
            <person name="Zhang G."/>
        </authorList>
    </citation>
    <scope>NUCLEOTIDE SEQUENCE [LARGE SCALE GENOMIC DNA]</scope>
    <source>
        <strain evidence="11">B10K-CU-031-23</strain>
    </source>
</reference>